<accession>A0A1D8IT09</accession>
<organism evidence="2 3">
    <name type="scientific">Acidihalobacter yilgarnensis</name>
    <dbReference type="NCBI Taxonomy" id="2819280"/>
    <lineage>
        <taxon>Bacteria</taxon>
        <taxon>Pseudomonadati</taxon>
        <taxon>Pseudomonadota</taxon>
        <taxon>Gammaproteobacteria</taxon>
        <taxon>Chromatiales</taxon>
        <taxon>Ectothiorhodospiraceae</taxon>
        <taxon>Acidihalobacter</taxon>
    </lineage>
</organism>
<dbReference type="KEGG" id="aprs:BI364_04985"/>
<name>A0A1D8IT09_9GAMM</name>
<dbReference type="EMBL" id="CP017415">
    <property type="protein sequence ID" value="AOU99553.1"/>
    <property type="molecule type" value="Genomic_DNA"/>
</dbReference>
<sequence>MSGYATQKEHLSSVVTRQRELLMNLLYEPLRQVSMRCGQELTESIKPRDTRTALDTFLTEAFPSVPYCKYLYAMDRDGMQISSSMSREGLITKHFGRDRSDRPYMREALSVPCFLDKQRETHYQQWPYTEEGVLAADFLLCGAYISEHALRPSMTVVYFVRDAQGKHIGFMGADFALRDLPQSHQIYEEPRRTRHFVGDSSDTIALAGNARRNSKLDENIDVVSSVIDELMLFHGVHHVKLHFSSGQTILWQIDDPYRYRLMTVENLVDPDSCLAYPKRSYPENALIAPDDIRRILNRMKRLRNSNDLLYLLTGSVNIYNGMVGVGFSSGSSHYVPHEDFLKTDLSLWTANSPHQSP</sequence>
<keyword evidence="1" id="KW-0812">Transmembrane</keyword>
<dbReference type="Gene3D" id="3.30.450.20">
    <property type="entry name" value="PAS domain"/>
    <property type="match status" value="1"/>
</dbReference>
<keyword evidence="1" id="KW-1133">Transmembrane helix</keyword>
<reference evidence="3" key="1">
    <citation type="submission" date="2016-09" db="EMBL/GenBank/DDBJ databases">
        <title>Acidihalobacter prosperus F5.</title>
        <authorList>
            <person name="Khaleque H.N."/>
            <person name="Ramsay J.P."/>
            <person name="Kaksonen A.H."/>
            <person name="Boxall N.J."/>
            <person name="Watkin E.L.J."/>
        </authorList>
    </citation>
    <scope>NUCLEOTIDE SEQUENCE [LARGE SCALE GENOMIC DNA]</scope>
    <source>
        <strain evidence="3">F5</strain>
    </source>
</reference>
<dbReference type="Proteomes" id="UP000095401">
    <property type="component" value="Chromosome"/>
</dbReference>
<feature type="transmembrane region" description="Helical" evidence="1">
    <location>
        <begin position="308"/>
        <end position="327"/>
    </location>
</feature>
<keyword evidence="3" id="KW-1185">Reference proteome</keyword>
<dbReference type="AlphaFoldDB" id="A0A1D8IT09"/>
<keyword evidence="1" id="KW-0472">Membrane</keyword>
<evidence type="ECO:0000313" key="3">
    <source>
        <dbReference type="Proteomes" id="UP000095401"/>
    </source>
</evidence>
<protein>
    <submittedName>
        <fullName evidence="2">Uncharacterized protein</fullName>
    </submittedName>
</protein>
<dbReference type="InterPro" id="IPR029151">
    <property type="entry name" value="Sensor-like_sf"/>
</dbReference>
<evidence type="ECO:0000256" key="1">
    <source>
        <dbReference type="SAM" id="Phobius"/>
    </source>
</evidence>
<gene>
    <name evidence="2" type="ORF">BI364_04985</name>
</gene>
<evidence type="ECO:0000313" key="2">
    <source>
        <dbReference type="EMBL" id="AOU99553.1"/>
    </source>
</evidence>
<dbReference type="SUPFAM" id="SSF103190">
    <property type="entry name" value="Sensory domain-like"/>
    <property type="match status" value="1"/>
</dbReference>
<proteinExistence type="predicted"/>